<name>A0A8T8K4M0_9EURY</name>
<feature type="domain" description="PAS" evidence="1">
    <location>
        <begin position="125"/>
        <end position="195"/>
    </location>
</feature>
<dbReference type="EMBL" id="CP058560">
    <property type="protein sequence ID" value="QUH22859.1"/>
    <property type="molecule type" value="Genomic_DNA"/>
</dbReference>
<reference evidence="3" key="1">
    <citation type="submission" date="2020-07" db="EMBL/GenBank/DDBJ databases">
        <title>Methanobacterium. sp. MethCan genome.</title>
        <authorList>
            <person name="Postec A."/>
            <person name="Quemeneur M."/>
        </authorList>
    </citation>
    <scope>NUCLEOTIDE SEQUENCE</scope>
    <source>
        <strain evidence="3">MethCAN</strain>
    </source>
</reference>
<evidence type="ECO:0000313" key="3">
    <source>
        <dbReference type="EMBL" id="QUH22859.1"/>
    </source>
</evidence>
<dbReference type="KEGG" id="meme:HYG87_03250"/>
<organism evidence="3 4">
    <name type="scientific">Methanobacterium alkalithermotolerans</name>
    <dbReference type="NCBI Taxonomy" id="2731220"/>
    <lineage>
        <taxon>Archaea</taxon>
        <taxon>Methanobacteriati</taxon>
        <taxon>Methanobacteriota</taxon>
        <taxon>Methanomada group</taxon>
        <taxon>Methanobacteria</taxon>
        <taxon>Methanobacteriales</taxon>
        <taxon>Methanobacteriaceae</taxon>
        <taxon>Methanobacterium</taxon>
    </lineage>
</organism>
<gene>
    <name evidence="3" type="ORF">HYG87_03250</name>
</gene>
<sequence length="398" mass="45556">MDTMDQDELLKIAFNKVNDIITIIEIKDDGRAGNFIKVNDVAVKKLGYSPEEFSQMSPRDIGSTPLENKKKIRELITQGRVYFQRNYFTKDGKTIPVEINSHIINLKNKKAALSVARDISDRQESEERLKDFFDNATDLIQMVNSDGTFLYVNEAWKDVLGYRDDEIQNLNIFDVIHPEHLEQCRDTFEKVFNGHKIDEIETGFKTKNGQEVVLEGNINPKIDDNGKVVYTRAIFRDVTERKHYEMEIQRLASIVESSGDAIVGYEMDGTIFNWNPGAEKIYGYSYDEIIGKNVSLLMKKEKWEENLKNIEKIKEGGVVSHFETTRFRKDGSTFDASISLSPIKNSQGEIIGISTIARDITGSKKAQKALKDSEEKYRRIVEKFIQNALALIGEINKE</sequence>
<dbReference type="Gene3D" id="3.30.450.20">
    <property type="entry name" value="PAS domain"/>
    <property type="match status" value="3"/>
</dbReference>
<proteinExistence type="predicted"/>
<dbReference type="NCBIfam" id="TIGR00229">
    <property type="entry name" value="sensory_box"/>
    <property type="match status" value="3"/>
</dbReference>
<dbReference type="AlphaFoldDB" id="A0A8T8K4M0"/>
<dbReference type="InterPro" id="IPR000014">
    <property type="entry name" value="PAS"/>
</dbReference>
<dbReference type="GeneID" id="64819749"/>
<evidence type="ECO:0000259" key="2">
    <source>
        <dbReference type="PROSITE" id="PS50113"/>
    </source>
</evidence>
<dbReference type="OrthoDB" id="81409at2157"/>
<dbReference type="InterPro" id="IPR035965">
    <property type="entry name" value="PAS-like_dom_sf"/>
</dbReference>
<evidence type="ECO:0000259" key="1">
    <source>
        <dbReference type="PROSITE" id="PS50112"/>
    </source>
</evidence>
<dbReference type="RefSeq" id="WP_211533805.1">
    <property type="nucleotide sequence ID" value="NZ_CP058560.1"/>
</dbReference>
<dbReference type="PANTHER" id="PTHR44757:SF2">
    <property type="entry name" value="BIOFILM ARCHITECTURE MAINTENANCE PROTEIN MBAA"/>
    <property type="match status" value="1"/>
</dbReference>
<dbReference type="InterPro" id="IPR000700">
    <property type="entry name" value="PAS-assoc_C"/>
</dbReference>
<dbReference type="Proteomes" id="UP000681041">
    <property type="component" value="Chromosome"/>
</dbReference>
<dbReference type="SMART" id="SM00086">
    <property type="entry name" value="PAC"/>
    <property type="match status" value="3"/>
</dbReference>
<feature type="domain" description="PAC" evidence="2">
    <location>
        <begin position="198"/>
        <end position="250"/>
    </location>
</feature>
<feature type="domain" description="PAC" evidence="2">
    <location>
        <begin position="81"/>
        <end position="131"/>
    </location>
</feature>
<dbReference type="InterPro" id="IPR052155">
    <property type="entry name" value="Biofilm_reg_signaling"/>
</dbReference>
<dbReference type="PROSITE" id="PS50112">
    <property type="entry name" value="PAS"/>
    <property type="match status" value="2"/>
</dbReference>
<protein>
    <submittedName>
        <fullName evidence="3">PAS domain S-box protein</fullName>
    </submittedName>
</protein>
<feature type="domain" description="PAS" evidence="1">
    <location>
        <begin position="247"/>
        <end position="317"/>
    </location>
</feature>
<keyword evidence="4" id="KW-1185">Reference proteome</keyword>
<dbReference type="SMART" id="SM00091">
    <property type="entry name" value="PAS"/>
    <property type="match status" value="3"/>
</dbReference>
<dbReference type="PROSITE" id="PS50113">
    <property type="entry name" value="PAC"/>
    <property type="match status" value="3"/>
</dbReference>
<feature type="domain" description="PAC" evidence="2">
    <location>
        <begin position="320"/>
        <end position="372"/>
    </location>
</feature>
<accession>A0A8T8K4M0</accession>
<dbReference type="InterPro" id="IPR001610">
    <property type="entry name" value="PAC"/>
</dbReference>
<evidence type="ECO:0000313" key="4">
    <source>
        <dbReference type="Proteomes" id="UP000681041"/>
    </source>
</evidence>
<dbReference type="CDD" id="cd00130">
    <property type="entry name" value="PAS"/>
    <property type="match status" value="2"/>
</dbReference>
<dbReference type="PANTHER" id="PTHR44757">
    <property type="entry name" value="DIGUANYLATE CYCLASE DGCP"/>
    <property type="match status" value="1"/>
</dbReference>
<dbReference type="Pfam" id="PF13426">
    <property type="entry name" value="PAS_9"/>
    <property type="match status" value="3"/>
</dbReference>
<dbReference type="SUPFAM" id="SSF55785">
    <property type="entry name" value="PYP-like sensor domain (PAS domain)"/>
    <property type="match status" value="3"/>
</dbReference>